<dbReference type="GO" id="GO:0044804">
    <property type="term" value="P:nucleophagy"/>
    <property type="evidence" value="ECO:0007669"/>
    <property type="project" value="TreeGrafter"/>
</dbReference>
<dbReference type="AlphaFoldDB" id="A0AAD8PCW5"/>
<proteinExistence type="inferred from homology"/>
<evidence type="ECO:0000256" key="5">
    <source>
        <dbReference type="ARBA" id="ARBA00022786"/>
    </source>
</evidence>
<dbReference type="GO" id="GO:0015031">
    <property type="term" value="P:protein transport"/>
    <property type="evidence" value="ECO:0007669"/>
    <property type="project" value="UniProtKB-KW"/>
</dbReference>
<dbReference type="InterPro" id="IPR007135">
    <property type="entry name" value="Atg3/Atg10"/>
</dbReference>
<gene>
    <name evidence="8" type="ORF">BgAZ_502660</name>
</gene>
<keyword evidence="5" id="KW-0833">Ubl conjugation pathway</keyword>
<protein>
    <submittedName>
        <fullName evidence="8">Ubiquitin-like-conjugating enzyme atg3</fullName>
    </submittedName>
</protein>
<evidence type="ECO:0000313" key="8">
    <source>
        <dbReference type="EMBL" id="KAK1441934.1"/>
    </source>
</evidence>
<comment type="similarity">
    <text evidence="2">Belongs to the ATG3 family.</text>
</comment>
<evidence type="ECO:0000256" key="7">
    <source>
        <dbReference type="ARBA" id="ARBA00023006"/>
    </source>
</evidence>
<dbReference type="GO" id="GO:0000407">
    <property type="term" value="C:phagophore assembly site"/>
    <property type="evidence" value="ECO:0007669"/>
    <property type="project" value="TreeGrafter"/>
</dbReference>
<evidence type="ECO:0000313" key="9">
    <source>
        <dbReference type="Proteomes" id="UP001230268"/>
    </source>
</evidence>
<dbReference type="GO" id="GO:0061723">
    <property type="term" value="P:glycophagy"/>
    <property type="evidence" value="ECO:0007669"/>
    <property type="project" value="TreeGrafter"/>
</dbReference>
<evidence type="ECO:0000256" key="4">
    <source>
        <dbReference type="ARBA" id="ARBA00022490"/>
    </source>
</evidence>
<dbReference type="PANTHER" id="PTHR12866">
    <property type="entry name" value="UBIQUITIN-LIKE-CONJUGATING ENZYME ATG3"/>
    <property type="match status" value="1"/>
</dbReference>
<comment type="caution">
    <text evidence="8">The sequence shown here is derived from an EMBL/GenBank/DDBJ whole genome shotgun (WGS) entry which is preliminary data.</text>
</comment>
<dbReference type="GO" id="GO:0005829">
    <property type="term" value="C:cytosol"/>
    <property type="evidence" value="ECO:0007669"/>
    <property type="project" value="TreeGrafter"/>
</dbReference>
<keyword evidence="4" id="KW-0963">Cytoplasm</keyword>
<keyword evidence="3" id="KW-0813">Transport</keyword>
<evidence type="ECO:0000256" key="1">
    <source>
        <dbReference type="ARBA" id="ARBA00004496"/>
    </source>
</evidence>
<comment type="subcellular location">
    <subcellularLocation>
        <location evidence="1">Cytoplasm</location>
    </subcellularLocation>
</comment>
<evidence type="ECO:0000256" key="3">
    <source>
        <dbReference type="ARBA" id="ARBA00022448"/>
    </source>
</evidence>
<keyword evidence="6" id="KW-0653">Protein transport</keyword>
<name>A0AAD8PCW5_BABGI</name>
<dbReference type="Pfam" id="PF03987">
    <property type="entry name" value="Autophagy_act_C"/>
    <property type="match status" value="1"/>
</dbReference>
<evidence type="ECO:0000256" key="2">
    <source>
        <dbReference type="ARBA" id="ARBA00007683"/>
    </source>
</evidence>
<dbReference type="PANTHER" id="PTHR12866:SF2">
    <property type="entry name" value="UBIQUITIN-LIKE-CONJUGATING ENZYME ATG3"/>
    <property type="match status" value="1"/>
</dbReference>
<dbReference type="GO" id="GO:0019776">
    <property type="term" value="F:Atg8-family ligase activity"/>
    <property type="evidence" value="ECO:0007669"/>
    <property type="project" value="TreeGrafter"/>
</dbReference>
<dbReference type="GO" id="GO:0000422">
    <property type="term" value="P:autophagy of mitochondrion"/>
    <property type="evidence" value="ECO:0007669"/>
    <property type="project" value="TreeGrafter"/>
</dbReference>
<dbReference type="EMBL" id="JAVEPI010000005">
    <property type="protein sequence ID" value="KAK1441934.1"/>
    <property type="molecule type" value="Genomic_DNA"/>
</dbReference>
<accession>A0AAD8PCW5</accession>
<dbReference type="GO" id="GO:0000045">
    <property type="term" value="P:autophagosome assembly"/>
    <property type="evidence" value="ECO:0007669"/>
    <property type="project" value="TreeGrafter"/>
</dbReference>
<evidence type="ECO:0000256" key="6">
    <source>
        <dbReference type="ARBA" id="ARBA00022927"/>
    </source>
</evidence>
<organism evidence="8 9">
    <name type="scientific">Babesia gibsoni</name>
    <dbReference type="NCBI Taxonomy" id="33632"/>
    <lineage>
        <taxon>Eukaryota</taxon>
        <taxon>Sar</taxon>
        <taxon>Alveolata</taxon>
        <taxon>Apicomplexa</taxon>
        <taxon>Aconoidasida</taxon>
        <taxon>Piroplasmida</taxon>
        <taxon>Babesiidae</taxon>
        <taxon>Babesia</taxon>
    </lineage>
</organism>
<keyword evidence="7" id="KW-0072">Autophagy</keyword>
<dbReference type="Proteomes" id="UP001230268">
    <property type="component" value="Unassembled WGS sequence"/>
</dbReference>
<reference evidence="8" key="1">
    <citation type="submission" date="2023-08" db="EMBL/GenBank/DDBJ databases">
        <title>Draft sequence of the Babesia gibsoni genome.</title>
        <authorList>
            <person name="Yamagishi J.Y."/>
            <person name="Xuan X.X."/>
        </authorList>
    </citation>
    <scope>NUCLEOTIDE SEQUENCE</scope>
    <source>
        <strain evidence="8">Azabu</strain>
    </source>
</reference>
<keyword evidence="9" id="KW-1185">Reference proteome</keyword>
<sequence length="249" mass="28211">MRQAYDLLLSVAGELLPSTGFTFESKGAVTPVDFINSGDAVVKADSRWRWVSDYSGSALDCLSNDKQYLLAPDIPCARMCEVETEERDGWIICEDRPEDSEDDTDVCCQNVSLTSAQGLVSELDEGNNNSLIYRYYDVSITYDLYYETPRIWLLGFDQFGMPLKHDDMLMDVPSVYAGKTVTVSRHPYTSRFNLTVHPCYQMEAIKRESQRNNTTNAVHAIPFALKIWASVLPSIYLIDNDLTEEIESH</sequence>